<proteinExistence type="predicted"/>
<dbReference type="Gene3D" id="3.30.160.60">
    <property type="entry name" value="Classic Zinc Finger"/>
    <property type="match status" value="1"/>
</dbReference>
<evidence type="ECO:0000256" key="2">
    <source>
        <dbReference type="SAM" id="MobiDB-lite"/>
    </source>
</evidence>
<dbReference type="AlphaFoldDB" id="A0A0M8ZT13"/>
<dbReference type="STRING" id="166423.A0A0M8ZT13"/>
<organism evidence="4 5">
    <name type="scientific">Melipona quadrifasciata</name>
    <dbReference type="NCBI Taxonomy" id="166423"/>
    <lineage>
        <taxon>Eukaryota</taxon>
        <taxon>Metazoa</taxon>
        <taxon>Ecdysozoa</taxon>
        <taxon>Arthropoda</taxon>
        <taxon>Hexapoda</taxon>
        <taxon>Insecta</taxon>
        <taxon>Pterygota</taxon>
        <taxon>Neoptera</taxon>
        <taxon>Endopterygota</taxon>
        <taxon>Hymenoptera</taxon>
        <taxon>Apocrita</taxon>
        <taxon>Aculeata</taxon>
        <taxon>Apoidea</taxon>
        <taxon>Anthophila</taxon>
        <taxon>Apidae</taxon>
        <taxon>Melipona</taxon>
    </lineage>
</organism>
<dbReference type="GO" id="GO:0045944">
    <property type="term" value="P:positive regulation of transcription by RNA polymerase II"/>
    <property type="evidence" value="ECO:0007669"/>
    <property type="project" value="InterPro"/>
</dbReference>
<dbReference type="GO" id="GO:0008270">
    <property type="term" value="F:zinc ion binding"/>
    <property type="evidence" value="ECO:0007669"/>
    <property type="project" value="UniProtKB-KW"/>
</dbReference>
<dbReference type="PROSITE" id="PS50157">
    <property type="entry name" value="ZINC_FINGER_C2H2_2"/>
    <property type="match status" value="1"/>
</dbReference>
<dbReference type="InterPro" id="IPR036236">
    <property type="entry name" value="Znf_C2H2_sf"/>
</dbReference>
<keyword evidence="1" id="KW-0862">Zinc</keyword>
<evidence type="ECO:0000313" key="4">
    <source>
        <dbReference type="EMBL" id="KOX70535.1"/>
    </source>
</evidence>
<keyword evidence="1" id="KW-0863">Zinc-finger</keyword>
<dbReference type="InterPro" id="IPR013087">
    <property type="entry name" value="Znf_C2H2_type"/>
</dbReference>
<feature type="compositionally biased region" description="Polar residues" evidence="2">
    <location>
        <begin position="294"/>
        <end position="307"/>
    </location>
</feature>
<dbReference type="PANTHER" id="PTHR46664:SF1">
    <property type="entry name" value="ATM INTERACTOR"/>
    <property type="match status" value="1"/>
</dbReference>
<dbReference type="SMART" id="SM00355">
    <property type="entry name" value="ZnF_C2H2"/>
    <property type="match status" value="4"/>
</dbReference>
<dbReference type="PROSITE" id="PS00028">
    <property type="entry name" value="ZINC_FINGER_C2H2_1"/>
    <property type="match status" value="1"/>
</dbReference>
<accession>A0A0M8ZT13</accession>
<feature type="domain" description="C2H2-type" evidence="3">
    <location>
        <begin position="136"/>
        <end position="157"/>
    </location>
</feature>
<evidence type="ECO:0000256" key="1">
    <source>
        <dbReference type="PROSITE-ProRule" id="PRU00042"/>
    </source>
</evidence>
<dbReference type="Proteomes" id="UP000053105">
    <property type="component" value="Unassembled WGS sequence"/>
</dbReference>
<dbReference type="EMBL" id="KQ435859">
    <property type="protein sequence ID" value="KOX70535.1"/>
    <property type="molecule type" value="Genomic_DNA"/>
</dbReference>
<dbReference type="GO" id="GO:0000976">
    <property type="term" value="F:transcription cis-regulatory region binding"/>
    <property type="evidence" value="ECO:0007669"/>
    <property type="project" value="InterPro"/>
</dbReference>
<dbReference type="InterPro" id="IPR055303">
    <property type="entry name" value="ATMIN"/>
</dbReference>
<evidence type="ECO:0000259" key="3">
    <source>
        <dbReference type="PROSITE" id="PS50157"/>
    </source>
</evidence>
<evidence type="ECO:0000313" key="5">
    <source>
        <dbReference type="Proteomes" id="UP000053105"/>
    </source>
</evidence>
<gene>
    <name evidence="4" type="ORF">WN51_02591</name>
</gene>
<dbReference type="PANTHER" id="PTHR46664">
    <property type="entry name" value="ATM INTERACTOR"/>
    <property type="match status" value="1"/>
</dbReference>
<reference evidence="4 5" key="1">
    <citation type="submission" date="2015-07" db="EMBL/GenBank/DDBJ databases">
        <title>The genome of Melipona quadrifasciata.</title>
        <authorList>
            <person name="Pan H."/>
            <person name="Kapheim K."/>
        </authorList>
    </citation>
    <scope>NUCLEOTIDE SEQUENCE [LARGE SCALE GENOMIC DNA]</scope>
    <source>
        <strain evidence="4">0111107301</strain>
        <tissue evidence="4">Whole body</tissue>
    </source>
</reference>
<dbReference type="GO" id="GO:0005634">
    <property type="term" value="C:nucleus"/>
    <property type="evidence" value="ECO:0007669"/>
    <property type="project" value="TreeGrafter"/>
</dbReference>
<keyword evidence="5" id="KW-1185">Reference proteome</keyword>
<protein>
    <submittedName>
        <fullName evidence="4">ATM interactor</fullName>
    </submittedName>
</protein>
<dbReference type="GO" id="GO:0000981">
    <property type="term" value="F:DNA-binding transcription factor activity, RNA polymerase II-specific"/>
    <property type="evidence" value="ECO:0007669"/>
    <property type="project" value="TreeGrafter"/>
</dbReference>
<name>A0A0M8ZT13_9HYME</name>
<sequence>MGDRILRCFFNKICYYPSVRFYSSKKRKHTAHGPNEFLSKCVGIEYILTTMYKELSVITNNVKCDKCGLVFKNGPRYRLHDLKVHQRKNLDKTIKENVQYHCPVESCIYAPKAERHFSTMKYLKQHYLKVHAKKTYACTRCEKSFSTESAKEGHMRICGIEFACSCSKTYTSYEALLTHAKRALHTINDKYKNSLRRTNSKTVRLILSTSQTEINKLVTILPTNQNENGISNRNNDSTQKLTSDVGIQTEEYKKNKRILSPLKHINNNGKRGISKQTQTSVSQRIRQNVISMETQTQASQTFKNSLKPQKDGKNSVSQNSDYTLLKEDLNLGNFTASNLFPSSPLPLRHDDGLQDFWEDKSTSGTQTIPEKDMFEVLNDNVTQTEFETFYDHSTNPLIQCTPKSTVALMTLPYVEETSTVVEGYSFVSSNSMSRSDPMLTDKTFDDKFSSIETQTEQAYSQSFFDSDPLTRSFALSSTIETQTTNNLDNMEQLLYSNTCTQTCNEILPTDLGLSNIQTQTPWTQLEDTTVSAETQTKSLICETGCNISIGACRSWLSTQTSHTETQTDLLSIFEGLQ</sequence>
<dbReference type="OrthoDB" id="6354171at2759"/>
<keyword evidence="1" id="KW-0479">Metal-binding</keyword>
<dbReference type="SUPFAM" id="SSF57667">
    <property type="entry name" value="beta-beta-alpha zinc fingers"/>
    <property type="match status" value="1"/>
</dbReference>
<feature type="region of interest" description="Disordered" evidence="2">
    <location>
        <begin position="294"/>
        <end position="318"/>
    </location>
</feature>